<dbReference type="EMBL" id="JAGKQQ010000001">
    <property type="protein sequence ID" value="MBP3954291.1"/>
    <property type="molecule type" value="Genomic_DNA"/>
</dbReference>
<comment type="caution">
    <text evidence="1">The sequence shown here is derived from an EMBL/GenBank/DDBJ whole genome shotgun (WGS) entry which is preliminary data.</text>
</comment>
<dbReference type="RefSeq" id="WP_210652428.1">
    <property type="nucleotide sequence ID" value="NZ_JAGKQQ010000001.1"/>
</dbReference>
<organism evidence="1 2">
    <name type="scientific">Gemmata palustris</name>
    <dbReference type="NCBI Taxonomy" id="2822762"/>
    <lineage>
        <taxon>Bacteria</taxon>
        <taxon>Pseudomonadati</taxon>
        <taxon>Planctomycetota</taxon>
        <taxon>Planctomycetia</taxon>
        <taxon>Gemmatales</taxon>
        <taxon>Gemmataceae</taxon>
        <taxon>Gemmata</taxon>
    </lineage>
</organism>
<accession>A0ABS5BKR3</accession>
<reference evidence="1 2" key="1">
    <citation type="submission" date="2021-04" db="EMBL/GenBank/DDBJ databases">
        <authorList>
            <person name="Ivanova A."/>
        </authorList>
    </citation>
    <scope>NUCLEOTIDE SEQUENCE [LARGE SCALE GENOMIC DNA]</scope>
    <source>
        <strain evidence="1 2">G18</strain>
    </source>
</reference>
<proteinExistence type="predicted"/>
<keyword evidence="2" id="KW-1185">Reference proteome</keyword>
<protein>
    <submittedName>
        <fullName evidence="1">Uncharacterized protein</fullName>
    </submittedName>
</protein>
<name>A0ABS5BKR3_9BACT</name>
<sequence>MRCATYSLAAIFALAGGARAEDKPVVVKLNKLSAPAPADWKSEKPSNRLRTYQFKLPGAKDHPAAELSIMNESLPGTDKNFPKWKNTFVAPEGKTVDDLSKTAKWEVPGATVNVLDVTGTWKFKERPLDKKETLLEDWRVIWVIVEEKDETHHIRLNGPAVTVAEHAKALEKWVKSLR</sequence>
<evidence type="ECO:0000313" key="1">
    <source>
        <dbReference type="EMBL" id="MBP3954291.1"/>
    </source>
</evidence>
<evidence type="ECO:0000313" key="2">
    <source>
        <dbReference type="Proteomes" id="UP000676565"/>
    </source>
</evidence>
<dbReference type="Proteomes" id="UP000676565">
    <property type="component" value="Unassembled WGS sequence"/>
</dbReference>
<gene>
    <name evidence="1" type="ORF">J8F10_03145</name>
</gene>